<dbReference type="Gene3D" id="3.10.450.50">
    <property type="match status" value="1"/>
</dbReference>
<reference evidence="1 2" key="1">
    <citation type="submission" date="2019-05" db="EMBL/GenBank/DDBJ databases">
        <authorList>
            <person name="Zhang J.-Y."/>
            <person name="Feg X."/>
            <person name="Du Z.-J."/>
        </authorList>
    </citation>
    <scope>NUCLEOTIDE SEQUENCE [LARGE SCALE GENOMIC DNA]</scope>
    <source>
        <strain evidence="1 2">RZ26</strain>
    </source>
</reference>
<sequence>MKSIYKVIGIPILFFLLNINNTCYSQNTTMEEEIVQQINAGGLAVREAFKSGDVETIKLYHHPEVVKALGYNNLKVGREAVLEGLRDTMANFDLEFLNDKKEELFIHKGDMVIKQMLFGLRLIPKNGDEPFIFRGRTLVILQRYDESPTGWATIHEIIQPYEEPTN</sequence>
<evidence type="ECO:0000313" key="2">
    <source>
        <dbReference type="Proteomes" id="UP000310314"/>
    </source>
</evidence>
<gene>
    <name evidence="1" type="ORF">FEE95_13095</name>
</gene>
<dbReference type="InterPro" id="IPR032710">
    <property type="entry name" value="NTF2-like_dom_sf"/>
</dbReference>
<comment type="caution">
    <text evidence="1">The sequence shown here is derived from an EMBL/GenBank/DDBJ whole genome shotgun (WGS) entry which is preliminary data.</text>
</comment>
<organism evidence="1 2">
    <name type="scientific">Maribacter algarum</name>
    <name type="common">ex Zhang et al. 2020</name>
    <dbReference type="NCBI Taxonomy" id="2578118"/>
    <lineage>
        <taxon>Bacteria</taxon>
        <taxon>Pseudomonadati</taxon>
        <taxon>Bacteroidota</taxon>
        <taxon>Flavobacteriia</taxon>
        <taxon>Flavobacteriales</taxon>
        <taxon>Flavobacteriaceae</taxon>
        <taxon>Maribacter</taxon>
    </lineage>
</organism>
<proteinExistence type="predicted"/>
<evidence type="ECO:0000313" key="1">
    <source>
        <dbReference type="EMBL" id="TMM57415.1"/>
    </source>
</evidence>
<accession>A0A5S3QIL8</accession>
<keyword evidence="2" id="KW-1185">Reference proteome</keyword>
<dbReference type="Proteomes" id="UP000310314">
    <property type="component" value="Unassembled WGS sequence"/>
</dbReference>
<name>A0A5S3QIL8_9FLAO</name>
<dbReference type="RefSeq" id="WP_138658432.1">
    <property type="nucleotide sequence ID" value="NZ_VATY01000002.1"/>
</dbReference>
<dbReference type="EMBL" id="VATY01000002">
    <property type="protein sequence ID" value="TMM57415.1"/>
    <property type="molecule type" value="Genomic_DNA"/>
</dbReference>
<dbReference type="SUPFAM" id="SSF54427">
    <property type="entry name" value="NTF2-like"/>
    <property type="match status" value="1"/>
</dbReference>
<dbReference type="OrthoDB" id="678190at2"/>
<dbReference type="AlphaFoldDB" id="A0A5S3QIL8"/>
<protein>
    <submittedName>
        <fullName evidence="1">Nuclear transport factor 2 family protein</fullName>
    </submittedName>
</protein>